<feature type="transmembrane region" description="Helical" evidence="1">
    <location>
        <begin position="22"/>
        <end position="47"/>
    </location>
</feature>
<accession>A0A344TF76</accession>
<dbReference type="EMBL" id="CP030850">
    <property type="protein sequence ID" value="AXE17297.1"/>
    <property type="molecule type" value="Genomic_DNA"/>
</dbReference>
<organism evidence="2 3">
    <name type="scientific">Runella rosea</name>
    <dbReference type="NCBI Taxonomy" id="2259595"/>
    <lineage>
        <taxon>Bacteria</taxon>
        <taxon>Pseudomonadati</taxon>
        <taxon>Bacteroidota</taxon>
        <taxon>Cytophagia</taxon>
        <taxon>Cytophagales</taxon>
        <taxon>Spirosomataceae</taxon>
        <taxon>Runella</taxon>
    </lineage>
</organism>
<keyword evidence="1" id="KW-1133">Transmembrane helix</keyword>
<gene>
    <name evidence="2" type="ORF">DR864_05905</name>
</gene>
<keyword evidence="1" id="KW-0472">Membrane</keyword>
<evidence type="ECO:0000256" key="1">
    <source>
        <dbReference type="SAM" id="Phobius"/>
    </source>
</evidence>
<sequence>MSVPAKIWGLKVTIWQNTYPTHWPFCLIIESFVILSELLFITFIHLFNCEHRPRNSKTQKQNSDYFMT</sequence>
<keyword evidence="1" id="KW-0812">Transmembrane</keyword>
<evidence type="ECO:0000313" key="2">
    <source>
        <dbReference type="EMBL" id="AXE17297.1"/>
    </source>
</evidence>
<evidence type="ECO:0000313" key="3">
    <source>
        <dbReference type="Proteomes" id="UP000251993"/>
    </source>
</evidence>
<keyword evidence="3" id="KW-1185">Reference proteome</keyword>
<dbReference type="AlphaFoldDB" id="A0A344TF76"/>
<proteinExistence type="predicted"/>
<protein>
    <submittedName>
        <fullName evidence="2">Uncharacterized protein</fullName>
    </submittedName>
</protein>
<reference evidence="2 3" key="1">
    <citation type="submission" date="2018-07" db="EMBL/GenBank/DDBJ databases">
        <title>Genome sequencing of Runella.</title>
        <authorList>
            <person name="Baek M.-G."/>
            <person name="Yi H."/>
        </authorList>
    </citation>
    <scope>NUCLEOTIDE SEQUENCE [LARGE SCALE GENOMIC DNA]</scope>
    <source>
        <strain evidence="2 3">HYN0085</strain>
    </source>
</reference>
<dbReference type="KEGG" id="run:DR864_05905"/>
<dbReference type="Proteomes" id="UP000251993">
    <property type="component" value="Chromosome"/>
</dbReference>
<name>A0A344TF76_9BACT</name>